<dbReference type="Pfam" id="PF00448">
    <property type="entry name" value="SRP54"/>
    <property type="match status" value="1"/>
</dbReference>
<dbReference type="NCBIfam" id="TIGR00064">
    <property type="entry name" value="ftsY"/>
    <property type="match status" value="1"/>
</dbReference>
<proteinExistence type="inferred from homology"/>
<keyword evidence="9 12" id="KW-0675">Receptor</keyword>
<feature type="region of interest" description="Disordered" evidence="10">
    <location>
        <begin position="23"/>
        <end position="65"/>
    </location>
</feature>
<evidence type="ECO:0000256" key="3">
    <source>
        <dbReference type="ARBA" id="ARBA00022475"/>
    </source>
</evidence>
<dbReference type="InterPro" id="IPR003593">
    <property type="entry name" value="AAA+_ATPase"/>
</dbReference>
<dbReference type="Gene3D" id="1.20.120.140">
    <property type="entry name" value="Signal recognition particle SRP54, nucleotide-binding domain"/>
    <property type="match status" value="1"/>
</dbReference>
<dbReference type="GO" id="GO:0003924">
    <property type="term" value="F:GTPase activity"/>
    <property type="evidence" value="ECO:0007669"/>
    <property type="project" value="TreeGrafter"/>
</dbReference>
<dbReference type="AlphaFoldDB" id="A0A7D6BPD9"/>
<dbReference type="InterPro" id="IPR004390">
    <property type="entry name" value="SR_rcpt_FtsY"/>
</dbReference>
<evidence type="ECO:0000256" key="8">
    <source>
        <dbReference type="ARBA" id="ARBA00023136"/>
    </source>
</evidence>
<name>A0A7D6BPD9_FERL1</name>
<feature type="domain" description="SRP54-type proteins GTP-binding" evidence="11">
    <location>
        <begin position="335"/>
        <end position="348"/>
    </location>
</feature>
<dbReference type="SMART" id="SM00963">
    <property type="entry name" value="SRP54_N"/>
    <property type="match status" value="1"/>
</dbReference>
<keyword evidence="3" id="KW-1003">Cell membrane</keyword>
<dbReference type="Gene3D" id="3.40.50.300">
    <property type="entry name" value="P-loop containing nucleotide triphosphate hydrolases"/>
    <property type="match status" value="1"/>
</dbReference>
<evidence type="ECO:0000256" key="4">
    <source>
        <dbReference type="ARBA" id="ARBA00022490"/>
    </source>
</evidence>
<dbReference type="GO" id="GO:0005047">
    <property type="term" value="F:signal recognition particle binding"/>
    <property type="evidence" value="ECO:0007669"/>
    <property type="project" value="TreeGrafter"/>
</dbReference>
<evidence type="ECO:0000256" key="7">
    <source>
        <dbReference type="ARBA" id="ARBA00023134"/>
    </source>
</evidence>
<dbReference type="GO" id="GO:0005886">
    <property type="term" value="C:plasma membrane"/>
    <property type="evidence" value="ECO:0007669"/>
    <property type="project" value="UniProtKB-SubCell"/>
</dbReference>
<gene>
    <name evidence="12" type="ORF">Sv326_1167</name>
</gene>
<dbReference type="PANTHER" id="PTHR43134:SF1">
    <property type="entry name" value="SIGNAL RECOGNITION PARTICLE RECEPTOR SUBUNIT ALPHA"/>
    <property type="match status" value="1"/>
</dbReference>
<evidence type="ECO:0000256" key="9">
    <source>
        <dbReference type="ARBA" id="ARBA00023170"/>
    </source>
</evidence>
<evidence type="ECO:0000313" key="13">
    <source>
        <dbReference type="Proteomes" id="UP000510821"/>
    </source>
</evidence>
<evidence type="ECO:0000256" key="10">
    <source>
        <dbReference type="SAM" id="MobiDB-lite"/>
    </source>
</evidence>
<protein>
    <submittedName>
        <fullName evidence="12">Signal recognition particle receptor FtsY</fullName>
    </submittedName>
</protein>
<keyword evidence="4" id="KW-0963">Cytoplasm</keyword>
<dbReference type="GO" id="GO:0006614">
    <property type="term" value="P:SRP-dependent cotranslational protein targeting to membrane"/>
    <property type="evidence" value="ECO:0007669"/>
    <property type="project" value="InterPro"/>
</dbReference>
<keyword evidence="8" id="KW-0472">Membrane</keyword>
<dbReference type="InterPro" id="IPR036225">
    <property type="entry name" value="SRP/SRP_N"/>
</dbReference>
<dbReference type="GO" id="GO:0005737">
    <property type="term" value="C:cytoplasm"/>
    <property type="evidence" value="ECO:0007669"/>
    <property type="project" value="UniProtKB-ARBA"/>
</dbReference>
<dbReference type="PROSITE" id="PS00300">
    <property type="entry name" value="SRP54"/>
    <property type="match status" value="1"/>
</dbReference>
<evidence type="ECO:0000256" key="5">
    <source>
        <dbReference type="ARBA" id="ARBA00022741"/>
    </source>
</evidence>
<dbReference type="SUPFAM" id="SSF52540">
    <property type="entry name" value="P-loop containing nucleoside triphosphate hydrolases"/>
    <property type="match status" value="1"/>
</dbReference>
<keyword evidence="5" id="KW-0547">Nucleotide-binding</keyword>
<dbReference type="KEGG" id="flt:Sv326_1167"/>
<keyword evidence="7" id="KW-0342">GTP-binding</keyword>
<dbReference type="InterPro" id="IPR013822">
    <property type="entry name" value="Signal_recog_particl_SRP54_hlx"/>
</dbReference>
<organism evidence="12 13">
    <name type="scientific">Fermentimicrarchaeum limneticum</name>
    <dbReference type="NCBI Taxonomy" id="2795018"/>
    <lineage>
        <taxon>Archaea</taxon>
        <taxon>Candidatus Micrarchaeota</taxon>
        <taxon>Candidatus Fermentimicrarchaeales</taxon>
        <taxon>Candidatus Fermentimicrarchaeaceae</taxon>
        <taxon>Candidatus Fermentimicrarchaeum</taxon>
    </lineage>
</organism>
<dbReference type="EMBL" id="CP058998">
    <property type="protein sequence ID" value="QLJ53342.1"/>
    <property type="molecule type" value="Genomic_DNA"/>
</dbReference>
<keyword evidence="6" id="KW-0378">Hydrolase</keyword>
<dbReference type="SMART" id="SM00382">
    <property type="entry name" value="AAA"/>
    <property type="match status" value="1"/>
</dbReference>
<comment type="subcellular location">
    <subcellularLocation>
        <location evidence="1">Cell membrane</location>
        <topology evidence="1">Peripheral membrane protein</topology>
        <orientation evidence="1">Cytoplasmic side</orientation>
    </subcellularLocation>
</comment>
<dbReference type="PANTHER" id="PTHR43134">
    <property type="entry name" value="SIGNAL RECOGNITION PARTICLE RECEPTOR SUBUNIT ALPHA"/>
    <property type="match status" value="1"/>
</dbReference>
<dbReference type="SMART" id="SM00962">
    <property type="entry name" value="SRP54"/>
    <property type="match status" value="1"/>
</dbReference>
<sequence>MFNLLKNKLSSFVNSLSKKVEERAELAEAPAEKPAEERGHEKAVQVKEQPRKRPAEKPKEERKPEVKLSLETRVRSILSPEVEIREKDVSNLLDELEMSLLEADVAYEASKGITSELRKKLVGLHVKKNDVGRTANEMIRTTLLEIMEKEKPDLVGLAKKKASSREPFVVLFLGPNGSGKTTSIAKVANLLKKNGISSVIAAADTWRAASQEQAEVWAGRLGIKAIGGQYGSDPTSIAWNAVAHAKAKGVNAVLVDTAGRQETSRNLMKELEKMNRVIKPDLKLYVGEAITGNAIIEQVREFDKVIGIDGVILTKVDVDEKGGAALSVFHATGKPIIYLGVGQEVDDLQEFSADFVVGNLLT</sequence>
<evidence type="ECO:0000256" key="1">
    <source>
        <dbReference type="ARBA" id="ARBA00004413"/>
    </source>
</evidence>
<evidence type="ECO:0000259" key="11">
    <source>
        <dbReference type="PROSITE" id="PS00300"/>
    </source>
</evidence>
<dbReference type="InterPro" id="IPR027417">
    <property type="entry name" value="P-loop_NTPase"/>
</dbReference>
<accession>A0A7D6BPD9</accession>
<dbReference type="Pfam" id="PF02881">
    <property type="entry name" value="SRP54_N"/>
    <property type="match status" value="1"/>
</dbReference>
<evidence type="ECO:0000313" key="12">
    <source>
        <dbReference type="EMBL" id="QLJ53342.1"/>
    </source>
</evidence>
<evidence type="ECO:0000256" key="2">
    <source>
        <dbReference type="ARBA" id="ARBA00008531"/>
    </source>
</evidence>
<dbReference type="GO" id="GO:0005525">
    <property type="term" value="F:GTP binding"/>
    <property type="evidence" value="ECO:0007669"/>
    <property type="project" value="UniProtKB-KW"/>
</dbReference>
<evidence type="ECO:0000256" key="6">
    <source>
        <dbReference type="ARBA" id="ARBA00022801"/>
    </source>
</evidence>
<dbReference type="SUPFAM" id="SSF47364">
    <property type="entry name" value="Domain of the SRP/SRP receptor G-proteins"/>
    <property type="match status" value="1"/>
</dbReference>
<reference evidence="13" key="1">
    <citation type="submission" date="2020-07" db="EMBL/GenBank/DDBJ databases">
        <title>Metabolic diversity and evolutionary history of the archaeal phylum ###Micrarchaeota### uncovered from a freshwater lake metagenome.</title>
        <authorList>
            <person name="Kadnikov V.V."/>
            <person name="Savvichev A.S."/>
            <person name="Mardanov A.V."/>
            <person name="Beletsky A.V."/>
            <person name="Chupakov A.V."/>
            <person name="Kokryatskaya N.M."/>
            <person name="Pimenov N.V."/>
            <person name="Ravin N.V."/>
        </authorList>
    </citation>
    <scope>NUCLEOTIDE SEQUENCE [LARGE SCALE GENOMIC DNA]</scope>
</reference>
<comment type="similarity">
    <text evidence="2">Belongs to the GTP-binding SRP family.</text>
</comment>
<dbReference type="Proteomes" id="UP000510821">
    <property type="component" value="Chromosome"/>
</dbReference>
<dbReference type="InterPro" id="IPR042101">
    <property type="entry name" value="SRP54_N_sf"/>
</dbReference>
<dbReference type="InterPro" id="IPR000897">
    <property type="entry name" value="SRP54_GTPase_dom"/>
</dbReference>